<keyword evidence="1" id="KW-0808">Transferase</keyword>
<protein>
    <recommendedName>
        <fullName evidence="7">MobA-like NTP transferase domain-containing protein</fullName>
    </recommendedName>
</protein>
<dbReference type="AlphaFoldDB" id="G5IB02"/>
<feature type="domain" description="Nucleotidyl transferase" evidence="3">
    <location>
        <begin position="72"/>
        <end position="180"/>
    </location>
</feature>
<accession>G5IB02</accession>
<dbReference type="CDD" id="cd02523">
    <property type="entry name" value="PC_cytidylyltransferase"/>
    <property type="match status" value="1"/>
</dbReference>
<dbReference type="PATRIC" id="fig|742737.3.peg.678"/>
<dbReference type="GO" id="GO:0016779">
    <property type="term" value="F:nucleotidyltransferase activity"/>
    <property type="evidence" value="ECO:0007669"/>
    <property type="project" value="UniProtKB-KW"/>
</dbReference>
<gene>
    <name evidence="5" type="ORF">HMPREF9473_00679</name>
</gene>
<evidence type="ECO:0000259" key="4">
    <source>
        <dbReference type="Pfam" id="PF01636"/>
    </source>
</evidence>
<feature type="domain" description="Aminoglycoside phosphotransferase" evidence="4">
    <location>
        <begin position="349"/>
        <end position="560"/>
    </location>
</feature>
<dbReference type="Gene3D" id="3.90.550.10">
    <property type="entry name" value="Spore Coat Polysaccharide Biosynthesis Protein SpsA, Chain A"/>
    <property type="match status" value="1"/>
</dbReference>
<reference evidence="5 6" key="1">
    <citation type="submission" date="2011-08" db="EMBL/GenBank/DDBJ databases">
        <title>The Genome Sequence of Clostridium hathewayi WAL-18680.</title>
        <authorList>
            <consortium name="The Broad Institute Genome Sequencing Platform"/>
            <person name="Earl A."/>
            <person name="Ward D."/>
            <person name="Feldgarden M."/>
            <person name="Gevers D."/>
            <person name="Finegold S.M."/>
            <person name="Summanen P.H."/>
            <person name="Molitoris D.R."/>
            <person name="Song M."/>
            <person name="Daigneault M."/>
            <person name="Allen-Vercoe E."/>
            <person name="Young S.K."/>
            <person name="Zeng Q."/>
            <person name="Gargeya S."/>
            <person name="Fitzgerald M."/>
            <person name="Haas B."/>
            <person name="Abouelleil A."/>
            <person name="Alvarado L."/>
            <person name="Arachchi H.M."/>
            <person name="Berlin A."/>
            <person name="Brown A."/>
            <person name="Chapman S.B."/>
            <person name="Chen Z."/>
            <person name="Dunbar C."/>
            <person name="Freedman E."/>
            <person name="Gearin G."/>
            <person name="Gellesch M."/>
            <person name="Goldberg J."/>
            <person name="Griggs A."/>
            <person name="Gujja S."/>
            <person name="Heiman D."/>
            <person name="Howarth C."/>
            <person name="Larson L."/>
            <person name="Lui A."/>
            <person name="MacDonald P.J.P."/>
            <person name="Montmayeur A."/>
            <person name="Murphy C."/>
            <person name="Neiman D."/>
            <person name="Pearson M."/>
            <person name="Priest M."/>
            <person name="Roberts A."/>
            <person name="Saif S."/>
            <person name="Shea T."/>
            <person name="Shenoy N."/>
            <person name="Sisk P."/>
            <person name="Stolte C."/>
            <person name="Sykes S."/>
            <person name="Wortman J."/>
            <person name="Nusbaum C."/>
            <person name="Birren B."/>
        </authorList>
    </citation>
    <scope>NUCLEOTIDE SEQUENCE [LARGE SCALE GENOMIC DNA]</scope>
    <source>
        <strain evidence="5 6">WAL-18680</strain>
    </source>
</reference>
<dbReference type="SUPFAM" id="SSF46785">
    <property type="entry name" value="Winged helix' DNA-binding domain"/>
    <property type="match status" value="1"/>
</dbReference>
<proteinExistence type="predicted"/>
<organism evidence="5 6">
    <name type="scientific">Hungatella hathewayi WAL-18680</name>
    <dbReference type="NCBI Taxonomy" id="742737"/>
    <lineage>
        <taxon>Bacteria</taxon>
        <taxon>Bacillati</taxon>
        <taxon>Bacillota</taxon>
        <taxon>Clostridia</taxon>
        <taxon>Lachnospirales</taxon>
        <taxon>Lachnospiraceae</taxon>
        <taxon>Hungatella</taxon>
    </lineage>
</organism>
<evidence type="ECO:0000259" key="3">
    <source>
        <dbReference type="Pfam" id="PF00483"/>
    </source>
</evidence>
<dbReference type="Pfam" id="PF00483">
    <property type="entry name" value="NTP_transferase"/>
    <property type="match status" value="1"/>
</dbReference>
<dbReference type="InterPro" id="IPR036390">
    <property type="entry name" value="WH_DNA-bd_sf"/>
</dbReference>
<keyword evidence="6" id="KW-1185">Reference proteome</keyword>
<dbReference type="InterPro" id="IPR050065">
    <property type="entry name" value="GlmU-like"/>
</dbReference>
<dbReference type="InterPro" id="IPR036388">
    <property type="entry name" value="WH-like_DNA-bd_sf"/>
</dbReference>
<dbReference type="RefSeq" id="WP_006778665.1">
    <property type="nucleotide sequence ID" value="NZ_CP040506.1"/>
</dbReference>
<dbReference type="Gene3D" id="3.90.1200.10">
    <property type="match status" value="1"/>
</dbReference>
<dbReference type="Gene3D" id="1.10.10.10">
    <property type="entry name" value="Winged helix-like DNA-binding domain superfamily/Winged helix DNA-binding domain"/>
    <property type="match status" value="1"/>
</dbReference>
<dbReference type="CDD" id="cd05151">
    <property type="entry name" value="ChoK-like"/>
    <property type="match status" value="1"/>
</dbReference>
<evidence type="ECO:0000256" key="1">
    <source>
        <dbReference type="ARBA" id="ARBA00022679"/>
    </source>
</evidence>
<dbReference type="Pfam" id="PF01636">
    <property type="entry name" value="APH"/>
    <property type="match status" value="1"/>
</dbReference>
<dbReference type="PANTHER" id="PTHR43584:SF5">
    <property type="entry name" value="PROTEIN LICC"/>
    <property type="match status" value="1"/>
</dbReference>
<dbReference type="HOGENOM" id="CLU_467630_0_0_9"/>
<dbReference type="SUPFAM" id="SSF53448">
    <property type="entry name" value="Nucleotide-diphospho-sugar transferases"/>
    <property type="match status" value="1"/>
</dbReference>
<dbReference type="InterPro" id="IPR002575">
    <property type="entry name" value="Aminoglycoside_PTrfase"/>
</dbReference>
<dbReference type="SUPFAM" id="SSF56112">
    <property type="entry name" value="Protein kinase-like (PK-like)"/>
    <property type="match status" value="1"/>
</dbReference>
<dbReference type="InterPro" id="IPR005835">
    <property type="entry name" value="NTP_transferase_dom"/>
</dbReference>
<keyword evidence="2" id="KW-0548">Nucleotidyltransferase</keyword>
<dbReference type="Gene3D" id="3.30.200.20">
    <property type="entry name" value="Phosphorylase Kinase, domain 1"/>
    <property type="match status" value="1"/>
</dbReference>
<sequence length="616" mass="72103">MDKYALLCRCIYEDNQITQREVAKKMNISLGTANGLVKQCLDSGLIEMAEDGHYILLKKGEELLEQYRVDGALIIAAGFGSRFVPLTFETPKGLLEVFGERMIERQIKQLHEVGIYDITIVVGYLKEKFDYLIDKYDVKLLYNNEYSNKNTLTTLYHAREVLRGRNMYLLSSDNWMRENMFHTFECGAWYSAVHTDTDTSEWCLSLNKKNLIQEVQVGGHNCWFMYGPVFMRAQWLEQYLPVLEAYYHLPGTEPFYWEHVYMELLDGTAIKRLADAGIQEVNGIPLNKLGPHLFDMYANPQSDTNVYEFENLEELRLFDSRYQTRSDNQAMELIAQVFQIPESDIHDIRCLKAGMTNKSFLFQVNGKHYICRIPGPGTELLINRNEEKAVYDTVKPLDITEHIIYFNGDTGYKIAEYYENARNADASNWEDMEKCMSVLKRLHNSGLTVNHRFNVRERIHFYENLCLSHNGIPFEDYQEVRSWMMELLDRLDAMDRPEYLSHLDGNVDNFLFLPDGGIRLIDWEYAGMCDPLIDIAMAAIYSYYKETEVDRLMETYLHRTPTAEERQVVYSYVALGGFLWSLWAVYKSAIGEEFGEYTLIMYRYAKTYYRKILRNL</sequence>
<dbReference type="Pfam" id="PF13412">
    <property type="entry name" value="HTH_24"/>
    <property type="match status" value="1"/>
</dbReference>
<dbReference type="EMBL" id="ADLN01000005">
    <property type="protein sequence ID" value="EHI61317.1"/>
    <property type="molecule type" value="Genomic_DNA"/>
</dbReference>
<dbReference type="InterPro" id="IPR029044">
    <property type="entry name" value="Nucleotide-diphossugar_trans"/>
</dbReference>
<evidence type="ECO:0000313" key="5">
    <source>
        <dbReference type="EMBL" id="EHI61317.1"/>
    </source>
</evidence>
<dbReference type="Proteomes" id="UP000005384">
    <property type="component" value="Unassembled WGS sequence"/>
</dbReference>
<name>G5IB02_9FIRM</name>
<evidence type="ECO:0000256" key="2">
    <source>
        <dbReference type="ARBA" id="ARBA00022695"/>
    </source>
</evidence>
<evidence type="ECO:0008006" key="7">
    <source>
        <dbReference type="Google" id="ProtNLM"/>
    </source>
</evidence>
<dbReference type="PANTHER" id="PTHR43584">
    <property type="entry name" value="NUCLEOTIDYL TRANSFERASE"/>
    <property type="match status" value="1"/>
</dbReference>
<evidence type="ECO:0000313" key="6">
    <source>
        <dbReference type="Proteomes" id="UP000005384"/>
    </source>
</evidence>
<dbReference type="InterPro" id="IPR011009">
    <property type="entry name" value="Kinase-like_dom_sf"/>
</dbReference>
<dbReference type="OrthoDB" id="9803871at2"/>
<comment type="caution">
    <text evidence="5">The sequence shown here is derived from an EMBL/GenBank/DDBJ whole genome shotgun (WGS) entry which is preliminary data.</text>
</comment>